<dbReference type="Proteomes" id="UP001279734">
    <property type="component" value="Unassembled WGS sequence"/>
</dbReference>
<dbReference type="Gene3D" id="1.10.340.70">
    <property type="match status" value="1"/>
</dbReference>
<evidence type="ECO:0000259" key="1">
    <source>
        <dbReference type="Pfam" id="PF17921"/>
    </source>
</evidence>
<sequence length="173" mass="20045">MQIDTGGNWMTPYIRFLSEGTLPEDANDAKRVKKTAGWYTILNGRLYRRGYSAPLLKCLTPEEADYALAEVHLGLCGSHIGGKNLAFNVMRQGFYWPTMKRDAMEFVRKCESCQVHGNMTHQPHTELHYLQSPWPLRMGGTYYWSTPNGGWMEKIYDRRYRLFYEMGGSCPTR</sequence>
<comment type="caution">
    <text evidence="2">The sequence shown here is derived from an EMBL/GenBank/DDBJ whole genome shotgun (WGS) entry which is preliminary data.</text>
</comment>
<name>A0AAD3S057_NEPGR</name>
<organism evidence="2 3">
    <name type="scientific">Nepenthes gracilis</name>
    <name type="common">Slender pitcher plant</name>
    <dbReference type="NCBI Taxonomy" id="150966"/>
    <lineage>
        <taxon>Eukaryota</taxon>
        <taxon>Viridiplantae</taxon>
        <taxon>Streptophyta</taxon>
        <taxon>Embryophyta</taxon>
        <taxon>Tracheophyta</taxon>
        <taxon>Spermatophyta</taxon>
        <taxon>Magnoliopsida</taxon>
        <taxon>eudicotyledons</taxon>
        <taxon>Gunneridae</taxon>
        <taxon>Pentapetalae</taxon>
        <taxon>Caryophyllales</taxon>
        <taxon>Nepenthaceae</taxon>
        <taxon>Nepenthes</taxon>
    </lineage>
</organism>
<protein>
    <recommendedName>
        <fullName evidence="1">Integrase zinc-binding domain-containing protein</fullName>
    </recommendedName>
</protein>
<evidence type="ECO:0000313" key="2">
    <source>
        <dbReference type="EMBL" id="GMH01946.1"/>
    </source>
</evidence>
<dbReference type="InterPro" id="IPR041588">
    <property type="entry name" value="Integrase_H2C2"/>
</dbReference>
<dbReference type="EMBL" id="BSYO01000003">
    <property type="protein sequence ID" value="GMH01946.1"/>
    <property type="molecule type" value="Genomic_DNA"/>
</dbReference>
<proteinExistence type="predicted"/>
<dbReference type="AlphaFoldDB" id="A0AAD3S057"/>
<dbReference type="PANTHER" id="PTHR48475">
    <property type="entry name" value="RIBONUCLEASE H"/>
    <property type="match status" value="1"/>
</dbReference>
<evidence type="ECO:0000313" key="3">
    <source>
        <dbReference type="Proteomes" id="UP001279734"/>
    </source>
</evidence>
<gene>
    <name evidence="2" type="ORF">Nepgr_003785</name>
</gene>
<keyword evidence="3" id="KW-1185">Reference proteome</keyword>
<accession>A0AAD3S057</accession>
<dbReference type="PANTHER" id="PTHR48475:SF2">
    <property type="entry name" value="RIBONUCLEASE H"/>
    <property type="match status" value="1"/>
</dbReference>
<reference evidence="2" key="1">
    <citation type="submission" date="2023-05" db="EMBL/GenBank/DDBJ databases">
        <title>Nepenthes gracilis genome sequencing.</title>
        <authorList>
            <person name="Fukushima K."/>
        </authorList>
    </citation>
    <scope>NUCLEOTIDE SEQUENCE</scope>
    <source>
        <strain evidence="2">SING2019-196</strain>
    </source>
</reference>
<dbReference type="Pfam" id="PF17921">
    <property type="entry name" value="Integrase_H2C2"/>
    <property type="match status" value="1"/>
</dbReference>
<feature type="domain" description="Integrase zinc-binding" evidence="1">
    <location>
        <begin position="67"/>
        <end position="116"/>
    </location>
</feature>